<dbReference type="EMBL" id="CP001823">
    <property type="protein sequence ID" value="ACZ39410.1"/>
    <property type="molecule type" value="Genomic_DNA"/>
</dbReference>
<evidence type="ECO:0000313" key="4">
    <source>
        <dbReference type="Proteomes" id="UP000002027"/>
    </source>
</evidence>
<reference evidence="4" key="1">
    <citation type="submission" date="2009-11" db="EMBL/GenBank/DDBJ databases">
        <title>The complete chromosome 1 of Sphaerobacter thermophilus DSM 20745.</title>
        <authorList>
            <person name="Lucas S."/>
            <person name="Copeland A."/>
            <person name="Lapidus A."/>
            <person name="Glavina del Rio T."/>
            <person name="Dalin E."/>
            <person name="Tice H."/>
            <person name="Bruce D."/>
            <person name="Goodwin L."/>
            <person name="Pitluck S."/>
            <person name="Kyrpides N."/>
            <person name="Mavromatis K."/>
            <person name="Ivanova N."/>
            <person name="Mikhailova N."/>
            <person name="LaButti K.M."/>
            <person name="Clum A."/>
            <person name="Sun H.I."/>
            <person name="Brettin T."/>
            <person name="Detter J.C."/>
            <person name="Han C."/>
            <person name="Larimer F."/>
            <person name="Land M."/>
            <person name="Hauser L."/>
            <person name="Markowitz V."/>
            <person name="Cheng J.F."/>
            <person name="Hugenholtz P."/>
            <person name="Woyke T."/>
            <person name="Wu D."/>
            <person name="Steenblock K."/>
            <person name="Schneider S."/>
            <person name="Pukall R."/>
            <person name="Goeker M."/>
            <person name="Klenk H.P."/>
            <person name="Eisen J.A."/>
        </authorList>
    </citation>
    <scope>NUCLEOTIDE SEQUENCE [LARGE SCALE GENOMIC DNA]</scope>
    <source>
        <strain evidence="4">ATCC 49802 / DSM 20745 / S 6022</strain>
    </source>
</reference>
<dbReference type="AlphaFoldDB" id="D1C593"/>
<feature type="transmembrane region" description="Helical" evidence="1">
    <location>
        <begin position="67"/>
        <end position="86"/>
    </location>
</feature>
<gene>
    <name evidence="3" type="ordered locus">Sthe_1979</name>
</gene>
<feature type="transmembrane region" description="Helical" evidence="1">
    <location>
        <begin position="40"/>
        <end position="60"/>
    </location>
</feature>
<protein>
    <recommendedName>
        <fullName evidence="2">SPW repeat-containing integral membrane domain-containing protein</fullName>
    </recommendedName>
</protein>
<feature type="transmembrane region" description="Helical" evidence="1">
    <location>
        <begin position="12"/>
        <end position="34"/>
    </location>
</feature>
<evidence type="ECO:0000259" key="2">
    <source>
        <dbReference type="Pfam" id="PF03779"/>
    </source>
</evidence>
<organism evidence="3 4">
    <name type="scientific">Sphaerobacter thermophilus (strain ATCC 49802 / DSM 20745 / KCCM 41009 / NCIMB 13125 / S 6022)</name>
    <dbReference type="NCBI Taxonomy" id="479434"/>
    <lineage>
        <taxon>Bacteria</taxon>
        <taxon>Pseudomonadati</taxon>
        <taxon>Thermomicrobiota</taxon>
        <taxon>Thermomicrobia</taxon>
        <taxon>Sphaerobacterales</taxon>
        <taxon>Sphaerobacterineae</taxon>
        <taxon>Sphaerobacteraceae</taxon>
        <taxon>Sphaerobacter</taxon>
    </lineage>
</organism>
<dbReference type="KEGG" id="sti:Sthe_1979"/>
<evidence type="ECO:0000256" key="1">
    <source>
        <dbReference type="SAM" id="Phobius"/>
    </source>
</evidence>
<keyword evidence="1" id="KW-0812">Transmembrane</keyword>
<feature type="transmembrane region" description="Helical" evidence="1">
    <location>
        <begin position="92"/>
        <end position="114"/>
    </location>
</feature>
<sequence>MQAQQARSSAGLSLIQALNIALGIWILGSTYWLGLQEYKGARIANGMGAALIIGFAITQLAIPRWRVWSWVGVLTGVFVAAAPFLFDFTVMTAGTINNVVCGILMALIAATGLLRR</sequence>
<dbReference type="Pfam" id="PF03779">
    <property type="entry name" value="SPW"/>
    <property type="match status" value="1"/>
</dbReference>
<keyword evidence="1" id="KW-1133">Transmembrane helix</keyword>
<dbReference type="Proteomes" id="UP000002027">
    <property type="component" value="Chromosome 1"/>
</dbReference>
<reference evidence="3 4" key="2">
    <citation type="journal article" date="2010" name="Stand. Genomic Sci.">
        <title>Complete genome sequence of Desulfohalobium retbaense type strain (HR(100)).</title>
        <authorList>
            <person name="Spring S."/>
            <person name="Nolan M."/>
            <person name="Lapidus A."/>
            <person name="Glavina Del Rio T."/>
            <person name="Copeland A."/>
            <person name="Tice H."/>
            <person name="Cheng J.F."/>
            <person name="Lucas S."/>
            <person name="Land M."/>
            <person name="Chen F."/>
            <person name="Bruce D."/>
            <person name="Goodwin L."/>
            <person name="Pitluck S."/>
            <person name="Ivanova N."/>
            <person name="Mavromatis K."/>
            <person name="Mikhailova N."/>
            <person name="Pati A."/>
            <person name="Chen A."/>
            <person name="Palaniappan K."/>
            <person name="Hauser L."/>
            <person name="Chang Y.J."/>
            <person name="Jeffries C.D."/>
            <person name="Munk C."/>
            <person name="Kiss H."/>
            <person name="Chain P."/>
            <person name="Han C."/>
            <person name="Brettin T."/>
            <person name="Detter J.C."/>
            <person name="Schuler E."/>
            <person name="Goker M."/>
            <person name="Rohde M."/>
            <person name="Bristow J."/>
            <person name="Eisen J.A."/>
            <person name="Markowitz V."/>
            <person name="Hugenholtz P."/>
            <person name="Kyrpides N.C."/>
            <person name="Klenk H.P."/>
        </authorList>
    </citation>
    <scope>NUCLEOTIDE SEQUENCE [LARGE SCALE GENOMIC DNA]</scope>
    <source>
        <strain evidence="4">ATCC 49802 / DSM 20745 / S 6022</strain>
    </source>
</reference>
<proteinExistence type="predicted"/>
<keyword evidence="4" id="KW-1185">Reference proteome</keyword>
<evidence type="ECO:0000313" key="3">
    <source>
        <dbReference type="EMBL" id="ACZ39410.1"/>
    </source>
</evidence>
<dbReference type="RefSeq" id="WP_012872456.1">
    <property type="nucleotide sequence ID" value="NC_013523.1"/>
</dbReference>
<dbReference type="HOGENOM" id="CLU_2095321_0_0_0"/>
<dbReference type="InParanoid" id="D1C593"/>
<accession>D1C593</accession>
<keyword evidence="1" id="KW-0472">Membrane</keyword>
<dbReference type="InterPro" id="IPR005530">
    <property type="entry name" value="SPW"/>
</dbReference>
<name>D1C593_SPHTD</name>
<feature type="domain" description="SPW repeat-containing integral membrane" evidence="2">
    <location>
        <begin position="16"/>
        <end position="110"/>
    </location>
</feature>
<dbReference type="STRING" id="479434.Sthe_1979"/>